<protein>
    <recommendedName>
        <fullName evidence="3">4-hydroxy-3-methylbut-2-enyl diphosphate reductase</fullName>
    </recommendedName>
</protein>
<comment type="caution">
    <text evidence="1">The sequence shown here is derived from an EMBL/GenBank/DDBJ whole genome shotgun (WGS) entry which is preliminary data.</text>
</comment>
<accession>A0ABQ1HEN1</accession>
<evidence type="ECO:0000313" key="1">
    <source>
        <dbReference type="EMBL" id="GGA71207.1"/>
    </source>
</evidence>
<evidence type="ECO:0000313" key="2">
    <source>
        <dbReference type="Proteomes" id="UP000623419"/>
    </source>
</evidence>
<name>A0ABQ1HEN1_9GAMM</name>
<dbReference type="Proteomes" id="UP000623419">
    <property type="component" value="Unassembled WGS sequence"/>
</dbReference>
<reference evidence="2" key="1">
    <citation type="journal article" date="2019" name="Int. J. Syst. Evol. Microbiol.">
        <title>The Global Catalogue of Microorganisms (GCM) 10K type strain sequencing project: providing services to taxonomists for standard genome sequencing and annotation.</title>
        <authorList>
            <consortium name="The Broad Institute Genomics Platform"/>
            <consortium name="The Broad Institute Genome Sequencing Center for Infectious Disease"/>
            <person name="Wu L."/>
            <person name="Ma J."/>
        </authorList>
    </citation>
    <scope>NUCLEOTIDE SEQUENCE [LARGE SCALE GENOMIC DNA]</scope>
    <source>
        <strain evidence="2">CGMCC 1.15905</strain>
    </source>
</reference>
<evidence type="ECO:0008006" key="3">
    <source>
        <dbReference type="Google" id="ProtNLM"/>
    </source>
</evidence>
<gene>
    <name evidence="1" type="ORF">GCM10011521_06670</name>
</gene>
<organism evidence="1 2">
    <name type="scientific">Arenimonas soli</name>
    <dbReference type="NCBI Taxonomy" id="2269504"/>
    <lineage>
        <taxon>Bacteria</taxon>
        <taxon>Pseudomonadati</taxon>
        <taxon>Pseudomonadota</taxon>
        <taxon>Gammaproteobacteria</taxon>
        <taxon>Lysobacterales</taxon>
        <taxon>Lysobacteraceae</taxon>
        <taxon>Arenimonas</taxon>
    </lineage>
</organism>
<proteinExistence type="predicted"/>
<dbReference type="EMBL" id="BMKC01000001">
    <property type="protein sequence ID" value="GGA71207.1"/>
    <property type="molecule type" value="Genomic_DNA"/>
</dbReference>
<keyword evidence="2" id="KW-1185">Reference proteome</keyword>
<sequence>MRGRWRPGLRVPAGASAPEVLVQDVVQRLRDLGATGVEHLEGKREDVVFALPKERRIQLVG</sequence>